<dbReference type="EMBL" id="APAT01000008">
    <property type="protein sequence ID" value="EMP56950.1"/>
    <property type="molecule type" value="Genomic_DNA"/>
</dbReference>
<evidence type="ECO:0000313" key="1">
    <source>
        <dbReference type="EMBL" id="EMP56950.1"/>
    </source>
</evidence>
<protein>
    <recommendedName>
        <fullName evidence="3">Integrase SAM-like N-terminal domain-containing protein</fullName>
    </recommendedName>
</protein>
<dbReference type="AlphaFoldDB" id="M7CXK5"/>
<accession>M7CXK5</accession>
<sequence>MKLDIVYKRIKCRKGSERTRRRHLGRIETMAAAVEERFPEVKNVQQMRMKHCRWLLDTWCAATTHKDYRSSLRLLIEALDRDNWLNPLKMSSKAIGGRPRSVSVVHSRSSKFWFDER</sequence>
<name>M7CXK5_9GAMM</name>
<organism evidence="1 2">
    <name type="scientific">Marinobacter santoriniensis NKSG1</name>
    <dbReference type="NCBI Taxonomy" id="1288826"/>
    <lineage>
        <taxon>Bacteria</taxon>
        <taxon>Pseudomonadati</taxon>
        <taxon>Pseudomonadota</taxon>
        <taxon>Gammaproteobacteria</taxon>
        <taxon>Pseudomonadales</taxon>
        <taxon>Marinobacteraceae</taxon>
        <taxon>Marinobacter</taxon>
    </lineage>
</organism>
<comment type="caution">
    <text evidence="1">The sequence shown here is derived from an EMBL/GenBank/DDBJ whole genome shotgun (WGS) entry which is preliminary data.</text>
</comment>
<gene>
    <name evidence="1" type="ORF">MSNKSG1_02786</name>
</gene>
<evidence type="ECO:0000313" key="2">
    <source>
        <dbReference type="Proteomes" id="UP000011960"/>
    </source>
</evidence>
<evidence type="ECO:0008006" key="3">
    <source>
        <dbReference type="Google" id="ProtNLM"/>
    </source>
</evidence>
<proteinExistence type="predicted"/>
<reference evidence="1 2" key="1">
    <citation type="journal article" date="2013" name="Genome Announc.">
        <title>Genome Sequence of Hydrothermal Arsenic-Respiring Bacterium Marinobacter santoriniensis NKSG1T.</title>
        <authorList>
            <person name="Handley K.M."/>
            <person name="Upton M."/>
            <person name="Beatson S.A."/>
            <person name="Hery M."/>
            <person name="Lloyd J.R."/>
        </authorList>
    </citation>
    <scope>NUCLEOTIDE SEQUENCE [LARGE SCALE GENOMIC DNA]</scope>
    <source>
        <strain evidence="1 2">NKSG1</strain>
    </source>
</reference>
<keyword evidence="2" id="KW-1185">Reference proteome</keyword>
<dbReference type="Proteomes" id="UP000011960">
    <property type="component" value="Unassembled WGS sequence"/>
</dbReference>